<evidence type="ECO:0000313" key="1">
    <source>
        <dbReference type="EMBL" id="JAE35125.1"/>
    </source>
</evidence>
<reference evidence="1" key="2">
    <citation type="journal article" date="2015" name="Data Brief">
        <title>Shoot transcriptome of the giant reed, Arundo donax.</title>
        <authorList>
            <person name="Barrero R.A."/>
            <person name="Guerrero F.D."/>
            <person name="Moolhuijzen P."/>
            <person name="Goolsby J.A."/>
            <person name="Tidwell J."/>
            <person name="Bellgard S.E."/>
            <person name="Bellgard M.I."/>
        </authorList>
    </citation>
    <scope>NUCLEOTIDE SEQUENCE</scope>
    <source>
        <tissue evidence="1">Shoot tissue taken approximately 20 cm above the soil surface</tissue>
    </source>
</reference>
<reference evidence="1" key="1">
    <citation type="submission" date="2014-09" db="EMBL/GenBank/DDBJ databases">
        <authorList>
            <person name="Magalhaes I.L.F."/>
            <person name="Oliveira U."/>
            <person name="Santos F.R."/>
            <person name="Vidigal T.H.D.A."/>
            <person name="Brescovit A.D."/>
            <person name="Santos A.J."/>
        </authorList>
    </citation>
    <scope>NUCLEOTIDE SEQUENCE</scope>
    <source>
        <tissue evidence="1">Shoot tissue taken approximately 20 cm above the soil surface</tissue>
    </source>
</reference>
<protein>
    <submittedName>
        <fullName evidence="1">Uncharacterized protein</fullName>
    </submittedName>
</protein>
<name>A0A0A9HDB2_ARUDO</name>
<dbReference type="AlphaFoldDB" id="A0A0A9HDB2"/>
<sequence>MAIKCSTDSTPSAAPALSLLPESPSPLIFSQLRRSHRVPISSRAARCGMLFHPLNTSMIRFSLGSYSSSITRNYI</sequence>
<proteinExistence type="predicted"/>
<dbReference type="EMBL" id="GBRH01162771">
    <property type="protein sequence ID" value="JAE35125.1"/>
    <property type="molecule type" value="Transcribed_RNA"/>
</dbReference>
<accession>A0A0A9HDB2</accession>
<organism evidence="1">
    <name type="scientific">Arundo donax</name>
    <name type="common">Giant reed</name>
    <name type="synonym">Donax arundinaceus</name>
    <dbReference type="NCBI Taxonomy" id="35708"/>
    <lineage>
        <taxon>Eukaryota</taxon>
        <taxon>Viridiplantae</taxon>
        <taxon>Streptophyta</taxon>
        <taxon>Embryophyta</taxon>
        <taxon>Tracheophyta</taxon>
        <taxon>Spermatophyta</taxon>
        <taxon>Magnoliopsida</taxon>
        <taxon>Liliopsida</taxon>
        <taxon>Poales</taxon>
        <taxon>Poaceae</taxon>
        <taxon>PACMAD clade</taxon>
        <taxon>Arundinoideae</taxon>
        <taxon>Arundineae</taxon>
        <taxon>Arundo</taxon>
    </lineage>
</organism>